<evidence type="ECO:0000256" key="2">
    <source>
        <dbReference type="ARBA" id="ARBA00006285"/>
    </source>
</evidence>
<dbReference type="InterPro" id="IPR017853">
    <property type="entry name" value="GH"/>
</dbReference>
<evidence type="ECO:0000313" key="10">
    <source>
        <dbReference type="Proteomes" id="UP001221302"/>
    </source>
</evidence>
<dbReference type="PRINTS" id="PR00738">
    <property type="entry name" value="GLHYDRLASE20"/>
</dbReference>
<dbReference type="Gene3D" id="3.20.20.80">
    <property type="entry name" value="Glycosidases"/>
    <property type="match status" value="1"/>
</dbReference>
<dbReference type="Proteomes" id="UP001221302">
    <property type="component" value="Unassembled WGS sequence"/>
</dbReference>
<keyword evidence="4" id="KW-0378">Hydrolase</keyword>
<feature type="active site" description="Proton donor" evidence="6">
    <location>
        <position position="351"/>
    </location>
</feature>
<dbReference type="RefSeq" id="WP_321536827.1">
    <property type="nucleotide sequence ID" value="NZ_JARGDL010000025.1"/>
</dbReference>
<gene>
    <name evidence="9" type="ORF">P0M35_12905</name>
</gene>
<evidence type="ECO:0000259" key="8">
    <source>
        <dbReference type="Pfam" id="PF02838"/>
    </source>
</evidence>
<evidence type="ECO:0000313" key="9">
    <source>
        <dbReference type="EMBL" id="MDF1613057.1"/>
    </source>
</evidence>
<keyword evidence="5" id="KW-0326">Glycosidase</keyword>
<keyword evidence="10" id="KW-1185">Reference proteome</keyword>
<comment type="similarity">
    <text evidence="2">Belongs to the glycosyl hydrolase 20 family.</text>
</comment>
<dbReference type="Pfam" id="PF02838">
    <property type="entry name" value="Glyco_hydro_20b"/>
    <property type="match status" value="1"/>
</dbReference>
<evidence type="ECO:0000256" key="6">
    <source>
        <dbReference type="PIRSR" id="PIRSR625705-1"/>
    </source>
</evidence>
<organism evidence="9 10">
    <name type="scientific">Stygiobacter electus</name>
    <dbReference type="NCBI Taxonomy" id="3032292"/>
    <lineage>
        <taxon>Bacteria</taxon>
        <taxon>Pseudomonadati</taxon>
        <taxon>Ignavibacteriota</taxon>
        <taxon>Ignavibacteria</taxon>
        <taxon>Ignavibacteriales</taxon>
        <taxon>Melioribacteraceae</taxon>
        <taxon>Stygiobacter</taxon>
    </lineage>
</organism>
<dbReference type="CDD" id="cd06568">
    <property type="entry name" value="GH20_SpHex_like"/>
    <property type="match status" value="1"/>
</dbReference>
<sequence>MRNGLTMYYRYKKIRLYIFSLLIVLQFISCRTTAPIGDNTQYQDLSNKLGNVIPKPVTLNPTTGTFTINESSKIYIEPNNSETAFIGQYLADKIKSSTNYDLVVLASSGIPPKGNIYLTTIGGDPSLGDEGYELNITENILTLFAFKPEGLFRGVQTLRQILFSSIEPFTHYKEINIGTGIIRDYPRFQWRGVMLDVARHFFSVGDVKKLIDLISYYKINRFHLHLTDDQGWRIQIDSYPKLTLYGGSTQVKGGPAGYYTKSEYLEIIKYAKERYITVIPEIDMPGHTNAALASYPFLNCNGVSPSLYTGTEVGFSSLCTKKDSTYIFINDVIKEIAQLSPGPYIHIGGDEAKATNSADYINFIEKVQSIIYSNGKKMIGWDELGQCKLQPETIVQHWANDSLALEAVKKGVKLIMSPASKTYMDMKYNSTTLLGQNWAGYIEVSDSYNWNPLTQIKGLTMNDILGVEAPLWTETISNLDDIEFMFFPRLPGIAEIGWSPITVRNWEEYKKRLSVHGRYWKKIGLNFYHSPEINWK</sequence>
<evidence type="ECO:0000259" key="7">
    <source>
        <dbReference type="Pfam" id="PF00728"/>
    </source>
</evidence>
<feature type="domain" description="Glycoside hydrolase family 20 catalytic" evidence="7">
    <location>
        <begin position="188"/>
        <end position="500"/>
    </location>
</feature>
<dbReference type="SUPFAM" id="SSF55545">
    <property type="entry name" value="beta-N-acetylhexosaminidase-like domain"/>
    <property type="match status" value="1"/>
</dbReference>
<dbReference type="SUPFAM" id="SSF51445">
    <property type="entry name" value="(Trans)glycosidases"/>
    <property type="match status" value="1"/>
</dbReference>
<proteinExistence type="inferred from homology"/>
<dbReference type="InterPro" id="IPR015883">
    <property type="entry name" value="Glyco_hydro_20_cat"/>
</dbReference>
<evidence type="ECO:0000256" key="1">
    <source>
        <dbReference type="ARBA" id="ARBA00001231"/>
    </source>
</evidence>
<name>A0AAE3P3E3_9BACT</name>
<dbReference type="GO" id="GO:0016020">
    <property type="term" value="C:membrane"/>
    <property type="evidence" value="ECO:0007669"/>
    <property type="project" value="TreeGrafter"/>
</dbReference>
<protein>
    <recommendedName>
        <fullName evidence="3">beta-N-acetylhexosaminidase</fullName>
        <ecNumber evidence="3">3.2.1.52</ecNumber>
    </recommendedName>
</protein>
<reference evidence="9" key="1">
    <citation type="submission" date="2023-03" db="EMBL/GenBank/DDBJ databases">
        <title>Stygiobacter electus gen. nov., sp. nov., facultatively anaerobic thermotolerant bacterium of the class Ignavibacteria from a well of Yessentuki mineral water deposit.</title>
        <authorList>
            <person name="Podosokorskaya O.A."/>
            <person name="Elcheninov A.G."/>
            <person name="Petrova N.F."/>
            <person name="Zavarzina D.G."/>
            <person name="Kublanov I.V."/>
            <person name="Merkel A.Y."/>
        </authorList>
    </citation>
    <scope>NUCLEOTIDE SEQUENCE</scope>
    <source>
        <strain evidence="9">09-Me</strain>
    </source>
</reference>
<evidence type="ECO:0000256" key="3">
    <source>
        <dbReference type="ARBA" id="ARBA00012663"/>
    </source>
</evidence>
<dbReference type="EMBL" id="JARGDL010000025">
    <property type="protein sequence ID" value="MDF1613057.1"/>
    <property type="molecule type" value="Genomic_DNA"/>
</dbReference>
<evidence type="ECO:0000256" key="4">
    <source>
        <dbReference type="ARBA" id="ARBA00022801"/>
    </source>
</evidence>
<dbReference type="AlphaFoldDB" id="A0AAE3P3E3"/>
<dbReference type="Pfam" id="PF00728">
    <property type="entry name" value="Glyco_hydro_20"/>
    <property type="match status" value="1"/>
</dbReference>
<evidence type="ECO:0000256" key="5">
    <source>
        <dbReference type="ARBA" id="ARBA00023295"/>
    </source>
</evidence>
<dbReference type="Gene3D" id="3.30.379.10">
    <property type="entry name" value="Chitobiase/beta-hexosaminidase domain 2-like"/>
    <property type="match status" value="1"/>
</dbReference>
<dbReference type="InterPro" id="IPR025705">
    <property type="entry name" value="Beta_hexosaminidase_sua/sub"/>
</dbReference>
<dbReference type="PANTHER" id="PTHR22600:SF57">
    <property type="entry name" value="BETA-N-ACETYLHEXOSAMINIDASE"/>
    <property type="match status" value="1"/>
</dbReference>
<dbReference type="InterPro" id="IPR029018">
    <property type="entry name" value="Hex-like_dom2"/>
</dbReference>
<accession>A0AAE3P3E3</accession>
<dbReference type="GO" id="GO:0005975">
    <property type="term" value="P:carbohydrate metabolic process"/>
    <property type="evidence" value="ECO:0007669"/>
    <property type="project" value="InterPro"/>
</dbReference>
<feature type="domain" description="Beta-hexosaminidase bacterial type N-terminal" evidence="8">
    <location>
        <begin position="51"/>
        <end position="184"/>
    </location>
</feature>
<dbReference type="EC" id="3.2.1.52" evidence="3"/>
<dbReference type="InterPro" id="IPR015882">
    <property type="entry name" value="HEX_bac_N"/>
</dbReference>
<dbReference type="GO" id="GO:0004563">
    <property type="term" value="F:beta-N-acetylhexosaminidase activity"/>
    <property type="evidence" value="ECO:0007669"/>
    <property type="project" value="UniProtKB-EC"/>
</dbReference>
<comment type="catalytic activity">
    <reaction evidence="1">
        <text>Hydrolysis of terminal non-reducing N-acetyl-D-hexosamine residues in N-acetyl-beta-D-hexosaminides.</text>
        <dbReference type="EC" id="3.2.1.52"/>
    </reaction>
</comment>
<dbReference type="GO" id="GO:0030203">
    <property type="term" value="P:glycosaminoglycan metabolic process"/>
    <property type="evidence" value="ECO:0007669"/>
    <property type="project" value="TreeGrafter"/>
</dbReference>
<comment type="caution">
    <text evidence="9">The sequence shown here is derived from an EMBL/GenBank/DDBJ whole genome shotgun (WGS) entry which is preliminary data.</text>
</comment>
<dbReference type="PANTHER" id="PTHR22600">
    <property type="entry name" value="BETA-HEXOSAMINIDASE"/>
    <property type="match status" value="1"/>
</dbReference>